<proteinExistence type="predicted"/>
<sequence length="241" mass="27993">MAFRTKKVQQDLDFDISVKYCPATQHRRPATHLGSHLTKPNIPRANLAVTREFPHGSEDSRRRYQDYTTLQQHVLFWDRDGDGKINTWDTYVGFRDLGFNILISVLAVIIINGTLSYPTRLASSWLPDPFFRIFLSGIHKAKHGSDTGVFDTEGRFNPQMFENIFSKHNTNGDGTLTLRELFDVMHTRRCAIDPFGWAAALFEWIITWLLIQKDGKIYKEDLRQIYDVRKLPTYLLNIGER</sequence>
<protein>
    <submittedName>
        <fullName evidence="1">Uncharacterized protein</fullName>
    </submittedName>
</protein>
<gene>
    <name evidence="1" type="ORF">LOY88_006051</name>
</gene>
<comment type="caution">
    <text evidence="1">The sequence shown here is derived from an EMBL/GenBank/DDBJ whole genome shotgun (WGS) entry which is preliminary data.</text>
</comment>
<organism evidence="1">
    <name type="scientific">Ophidiomyces ophidiicola</name>
    <dbReference type="NCBI Taxonomy" id="1387563"/>
    <lineage>
        <taxon>Eukaryota</taxon>
        <taxon>Fungi</taxon>
        <taxon>Dikarya</taxon>
        <taxon>Ascomycota</taxon>
        <taxon>Pezizomycotina</taxon>
        <taxon>Eurotiomycetes</taxon>
        <taxon>Eurotiomycetidae</taxon>
        <taxon>Onygenales</taxon>
        <taxon>Onygenaceae</taxon>
        <taxon>Ophidiomyces</taxon>
    </lineage>
</organism>
<evidence type="ECO:0000313" key="1">
    <source>
        <dbReference type="EMBL" id="KAI2382396.1"/>
    </source>
</evidence>
<reference evidence="1" key="1">
    <citation type="journal article" date="2022" name="bioRxiv">
        <title>Population genetic analysis of Ophidiomyces ophidiicola, the causative agent of snake fungal disease, indicates recent introductions to the USA.</title>
        <authorList>
            <person name="Ladner J.T."/>
            <person name="Palmer J.M."/>
            <person name="Ettinger C.L."/>
            <person name="Stajich J.E."/>
            <person name="Farrell T.M."/>
            <person name="Glorioso B.M."/>
            <person name="Lawson B."/>
            <person name="Price S.J."/>
            <person name="Stengle A.G."/>
            <person name="Grear D.A."/>
            <person name="Lorch J.M."/>
        </authorList>
    </citation>
    <scope>NUCLEOTIDE SEQUENCE</scope>
    <source>
        <strain evidence="1">NWHC 24266-5</strain>
    </source>
</reference>
<accession>A0ACB8UPI1</accession>
<name>A0ACB8UPI1_9EURO</name>
<dbReference type="EMBL" id="JALBCA010000126">
    <property type="protein sequence ID" value="KAI2382396.1"/>
    <property type="molecule type" value="Genomic_DNA"/>
</dbReference>